<evidence type="ECO:0000313" key="5">
    <source>
        <dbReference type="EMBL" id="MCO6410643.1"/>
    </source>
</evidence>
<dbReference type="NCBIfam" id="NF005688">
    <property type="entry name" value="PRK07488.1"/>
    <property type="match status" value="1"/>
</dbReference>
<dbReference type="Gene3D" id="3.90.1300.10">
    <property type="entry name" value="Amidase signature (AS) domain"/>
    <property type="match status" value="1"/>
</dbReference>
<organism evidence="5 6">
    <name type="scientific">Hoeflea alexandrii</name>
    <dbReference type="NCBI Taxonomy" id="288436"/>
    <lineage>
        <taxon>Bacteria</taxon>
        <taxon>Pseudomonadati</taxon>
        <taxon>Pseudomonadota</taxon>
        <taxon>Alphaproteobacteria</taxon>
        <taxon>Hyphomicrobiales</taxon>
        <taxon>Rhizobiaceae</taxon>
        <taxon>Hoeflea</taxon>
    </lineage>
</organism>
<dbReference type="SUPFAM" id="SSF75304">
    <property type="entry name" value="Amidase signature (AS) enzymes"/>
    <property type="match status" value="1"/>
</dbReference>
<dbReference type="EMBL" id="JAAAML010000004">
    <property type="protein sequence ID" value="MCO6410643.1"/>
    <property type="molecule type" value="Genomic_DNA"/>
</dbReference>
<evidence type="ECO:0000313" key="6">
    <source>
        <dbReference type="Proteomes" id="UP001320715"/>
    </source>
</evidence>
<evidence type="ECO:0000256" key="3">
    <source>
        <dbReference type="ARBA" id="ARBA00021874"/>
    </source>
</evidence>
<dbReference type="GO" id="GO:0016787">
    <property type="term" value="F:hydrolase activity"/>
    <property type="evidence" value="ECO:0007669"/>
    <property type="project" value="UniProtKB-KW"/>
</dbReference>
<evidence type="ECO:0000259" key="4">
    <source>
        <dbReference type="Pfam" id="PF01425"/>
    </source>
</evidence>
<sequence>MPHHDLDLFDLTITQALEGLTARRFSAREYAEALIARSEEQKSLNALVSHDWDKLLEAAGKVDASGKAGQKLGGIPLCIKDNINTGILPAGAATGALASHVAKAPAPVAKALFDAGALLGANGNMHELAFGISSNNGVTGAVHNPWNPAMIPGGSSGGVAAAVAARMMPGGVGTDTGASVRLPASLCGLVGFRPTVGRYPGEGIVPISHTRDTAGPLTRSVADAQLLDRVMAGGVPATAPATLKGLRLGVPRTYFYETLDPAVAANAEAALDALRKAGVVLIEADIPDIGALDAAVSFPVVLYEFMQDLPAYLRDQGLDLTMQDILDGIGSPDVKGLVASQLGADAMPEAVYRKAIDEDRPKLLAAYADYFRSHDVEAVIFPTAALPARPIGDDETVELNGERVPTFPTFIRNTDPGSNAAIPGISLPSGLSPGGLPLGMELDGPALSDDRLLAIAAAIETVFAFDAKPPVR</sequence>
<accession>A0ABT1CWQ4</accession>
<dbReference type="RefSeq" id="WP_252917357.1">
    <property type="nucleotide sequence ID" value="NZ_JAAAML010000004.1"/>
</dbReference>
<keyword evidence="5" id="KW-0378">Hydrolase</keyword>
<proteinExistence type="inferred from homology"/>
<reference evidence="5 6" key="1">
    <citation type="submission" date="2020-01" db="EMBL/GenBank/DDBJ databases">
        <title>Genomes of bacteria type strains.</title>
        <authorList>
            <person name="Chen J."/>
            <person name="Zhu S."/>
            <person name="Yang J."/>
        </authorList>
    </citation>
    <scope>NUCLEOTIDE SEQUENCE [LARGE SCALE GENOMIC DNA]</scope>
    <source>
        <strain evidence="5 6">DSM 16655</strain>
    </source>
</reference>
<comment type="similarity">
    <text evidence="2">Belongs to the amidase family.</text>
</comment>
<dbReference type="PROSITE" id="PS00571">
    <property type="entry name" value="AMIDASES"/>
    <property type="match status" value="1"/>
</dbReference>
<comment type="caution">
    <text evidence="5">The sequence shown here is derived from an EMBL/GenBank/DDBJ whole genome shotgun (WGS) entry which is preliminary data.</text>
</comment>
<protein>
    <recommendedName>
        <fullName evidence="3">Indoleacetamide hydrolase</fullName>
    </recommendedName>
</protein>
<dbReference type="PANTHER" id="PTHR11895:SF151">
    <property type="entry name" value="GLUTAMYL-TRNA(GLN) AMIDOTRANSFERASE SUBUNIT A"/>
    <property type="match status" value="1"/>
</dbReference>
<dbReference type="Proteomes" id="UP001320715">
    <property type="component" value="Unassembled WGS sequence"/>
</dbReference>
<dbReference type="Pfam" id="PF01425">
    <property type="entry name" value="Amidase"/>
    <property type="match status" value="1"/>
</dbReference>
<feature type="domain" description="Amidase" evidence="4">
    <location>
        <begin position="31"/>
        <end position="453"/>
    </location>
</feature>
<dbReference type="InterPro" id="IPR020556">
    <property type="entry name" value="Amidase_CS"/>
</dbReference>
<dbReference type="InterPro" id="IPR023631">
    <property type="entry name" value="Amidase_dom"/>
</dbReference>
<comment type="function">
    <text evidence="1">Hydrolyzes indole-3-acetamide (IAM) into indole-3-acetic acid (IAA).</text>
</comment>
<evidence type="ECO:0000256" key="1">
    <source>
        <dbReference type="ARBA" id="ARBA00003871"/>
    </source>
</evidence>
<evidence type="ECO:0000256" key="2">
    <source>
        <dbReference type="ARBA" id="ARBA00009199"/>
    </source>
</evidence>
<keyword evidence="6" id="KW-1185">Reference proteome</keyword>
<dbReference type="InterPro" id="IPR000120">
    <property type="entry name" value="Amidase"/>
</dbReference>
<dbReference type="InterPro" id="IPR036928">
    <property type="entry name" value="AS_sf"/>
</dbReference>
<name>A0ABT1CWQ4_9HYPH</name>
<dbReference type="PANTHER" id="PTHR11895">
    <property type="entry name" value="TRANSAMIDASE"/>
    <property type="match status" value="1"/>
</dbReference>
<gene>
    <name evidence="5" type="primary">iaaH</name>
    <name evidence="5" type="ORF">GTW23_20875</name>
</gene>